<keyword evidence="3" id="KW-1185">Reference proteome</keyword>
<comment type="caution">
    <text evidence="2">The sequence shown here is derived from an EMBL/GenBank/DDBJ whole genome shotgun (WGS) entry which is preliminary data.</text>
</comment>
<evidence type="ECO:0000313" key="3">
    <source>
        <dbReference type="Proteomes" id="UP001054252"/>
    </source>
</evidence>
<name>A0AAV5LCZ1_9ROSI</name>
<sequence>MAFRLALFVLFALAGVQLSSCQVLKGKVSCLDCSRHYDLSEIKVTVKCDKVKKLAMATTVSGGSFTVSLPTSSHTDSEPNKCLARLLGGPNQLYATKKNMVSEVVKVQEHSSSYTISTSLAFSTSCPQTQKATCEAQTRLGSSKTVDLPIPREWGLAPTSYYVPFFPIIGIP</sequence>
<protein>
    <recommendedName>
        <fullName evidence="4">Pollen Ole e 1 allergen and extensin family protein</fullName>
    </recommendedName>
</protein>
<gene>
    <name evidence="2" type="ORF">SLEP1_g43281</name>
</gene>
<dbReference type="Proteomes" id="UP001054252">
    <property type="component" value="Unassembled WGS sequence"/>
</dbReference>
<organism evidence="2 3">
    <name type="scientific">Rubroshorea leprosula</name>
    <dbReference type="NCBI Taxonomy" id="152421"/>
    <lineage>
        <taxon>Eukaryota</taxon>
        <taxon>Viridiplantae</taxon>
        <taxon>Streptophyta</taxon>
        <taxon>Embryophyta</taxon>
        <taxon>Tracheophyta</taxon>
        <taxon>Spermatophyta</taxon>
        <taxon>Magnoliopsida</taxon>
        <taxon>eudicotyledons</taxon>
        <taxon>Gunneridae</taxon>
        <taxon>Pentapetalae</taxon>
        <taxon>rosids</taxon>
        <taxon>malvids</taxon>
        <taxon>Malvales</taxon>
        <taxon>Dipterocarpaceae</taxon>
        <taxon>Rubroshorea</taxon>
    </lineage>
</organism>
<keyword evidence="1" id="KW-0732">Signal</keyword>
<dbReference type="AlphaFoldDB" id="A0AAV5LCZ1"/>
<evidence type="ECO:0000256" key="1">
    <source>
        <dbReference type="SAM" id="SignalP"/>
    </source>
</evidence>
<dbReference type="EMBL" id="BPVZ01000108">
    <property type="protein sequence ID" value="GKV34953.1"/>
    <property type="molecule type" value="Genomic_DNA"/>
</dbReference>
<evidence type="ECO:0000313" key="2">
    <source>
        <dbReference type="EMBL" id="GKV34953.1"/>
    </source>
</evidence>
<proteinExistence type="predicted"/>
<feature type="signal peptide" evidence="1">
    <location>
        <begin position="1"/>
        <end position="21"/>
    </location>
</feature>
<reference evidence="2 3" key="1">
    <citation type="journal article" date="2021" name="Commun. Biol.">
        <title>The genome of Shorea leprosula (Dipterocarpaceae) highlights the ecological relevance of drought in aseasonal tropical rainforests.</title>
        <authorList>
            <person name="Ng K.K.S."/>
            <person name="Kobayashi M.J."/>
            <person name="Fawcett J.A."/>
            <person name="Hatakeyama M."/>
            <person name="Paape T."/>
            <person name="Ng C.H."/>
            <person name="Ang C.C."/>
            <person name="Tnah L.H."/>
            <person name="Lee C.T."/>
            <person name="Nishiyama T."/>
            <person name="Sese J."/>
            <person name="O'Brien M.J."/>
            <person name="Copetti D."/>
            <person name="Mohd Noor M.I."/>
            <person name="Ong R.C."/>
            <person name="Putra M."/>
            <person name="Sireger I.Z."/>
            <person name="Indrioko S."/>
            <person name="Kosugi Y."/>
            <person name="Izuno A."/>
            <person name="Isagi Y."/>
            <person name="Lee S.L."/>
            <person name="Shimizu K.K."/>
        </authorList>
    </citation>
    <scope>NUCLEOTIDE SEQUENCE [LARGE SCALE GENOMIC DNA]</scope>
    <source>
        <strain evidence="2">214</strain>
    </source>
</reference>
<feature type="chain" id="PRO_5043808955" description="Pollen Ole e 1 allergen and extensin family protein" evidence="1">
    <location>
        <begin position="22"/>
        <end position="172"/>
    </location>
</feature>
<evidence type="ECO:0008006" key="4">
    <source>
        <dbReference type="Google" id="ProtNLM"/>
    </source>
</evidence>
<accession>A0AAV5LCZ1</accession>